<dbReference type="EMBL" id="JAAPAO010000061">
    <property type="protein sequence ID" value="KAF4674548.1"/>
    <property type="molecule type" value="Genomic_DNA"/>
</dbReference>
<evidence type="ECO:0000256" key="1">
    <source>
        <dbReference type="SAM" id="MobiDB-lite"/>
    </source>
</evidence>
<name>A0A7J6MSF9_PERCH</name>
<evidence type="ECO:0008006" key="4">
    <source>
        <dbReference type="Google" id="ProtNLM"/>
    </source>
</evidence>
<accession>A0A7J6MSF9</accession>
<dbReference type="PANTHER" id="PTHR11183">
    <property type="entry name" value="GLYCOGENIN SUBFAMILY MEMBER"/>
    <property type="match status" value="1"/>
</dbReference>
<feature type="region of interest" description="Disordered" evidence="1">
    <location>
        <begin position="170"/>
        <end position="189"/>
    </location>
</feature>
<dbReference type="InterPro" id="IPR029044">
    <property type="entry name" value="Nucleotide-diphossugar_trans"/>
</dbReference>
<dbReference type="OrthoDB" id="2014201at2759"/>
<evidence type="ECO:0000313" key="2">
    <source>
        <dbReference type="EMBL" id="KAF4674548.1"/>
    </source>
</evidence>
<reference evidence="2 3" key="1">
    <citation type="submission" date="2020-04" db="EMBL/GenBank/DDBJ databases">
        <title>Perkinsus chesapeaki whole genome sequence.</title>
        <authorList>
            <person name="Bogema D.R."/>
        </authorList>
    </citation>
    <scope>NUCLEOTIDE SEQUENCE [LARGE SCALE GENOMIC DNA]</scope>
    <source>
        <strain evidence="2">ATCC PRA-425</strain>
    </source>
</reference>
<evidence type="ECO:0000313" key="3">
    <source>
        <dbReference type="Proteomes" id="UP000591131"/>
    </source>
</evidence>
<feature type="compositionally biased region" description="Basic and acidic residues" evidence="1">
    <location>
        <begin position="69"/>
        <end position="81"/>
    </location>
</feature>
<feature type="region of interest" description="Disordered" evidence="1">
    <location>
        <begin position="486"/>
        <end position="514"/>
    </location>
</feature>
<dbReference type="SUPFAM" id="SSF53448">
    <property type="entry name" value="Nucleotide-diphospho-sugar transferases"/>
    <property type="match status" value="1"/>
</dbReference>
<dbReference type="Gene3D" id="3.90.550.10">
    <property type="entry name" value="Spore Coat Polysaccharide Biosynthesis Protein SpsA, Chain A"/>
    <property type="match status" value="1"/>
</dbReference>
<gene>
    <name evidence="2" type="ORF">FOL47_009074</name>
</gene>
<keyword evidence="3" id="KW-1185">Reference proteome</keyword>
<protein>
    <recommendedName>
        <fullName evidence="4">Glycogenin</fullName>
    </recommendedName>
</protein>
<comment type="caution">
    <text evidence="2">The sequence shown here is derived from an EMBL/GenBank/DDBJ whole genome shotgun (WGS) entry which is preliminary data.</text>
</comment>
<organism evidence="2 3">
    <name type="scientific">Perkinsus chesapeaki</name>
    <name type="common">Clam parasite</name>
    <name type="synonym">Perkinsus andrewsi</name>
    <dbReference type="NCBI Taxonomy" id="330153"/>
    <lineage>
        <taxon>Eukaryota</taxon>
        <taxon>Sar</taxon>
        <taxon>Alveolata</taxon>
        <taxon>Perkinsozoa</taxon>
        <taxon>Perkinsea</taxon>
        <taxon>Perkinsida</taxon>
        <taxon>Perkinsidae</taxon>
        <taxon>Perkinsus</taxon>
    </lineage>
</organism>
<dbReference type="Proteomes" id="UP000591131">
    <property type="component" value="Unassembled WGS sequence"/>
</dbReference>
<dbReference type="InterPro" id="IPR050587">
    <property type="entry name" value="GNT1/Glycosyltrans_8"/>
</dbReference>
<feature type="region of interest" description="Disordered" evidence="1">
    <location>
        <begin position="69"/>
        <end position="98"/>
    </location>
</feature>
<proteinExistence type="predicted"/>
<feature type="compositionally biased region" description="Low complexity" evidence="1">
    <location>
        <begin position="497"/>
        <end position="511"/>
    </location>
</feature>
<dbReference type="AlphaFoldDB" id="A0A7J6MSF9"/>
<sequence length="618" mass="69240">MPLDTPITLTDAATLHSNGVPVDAPNDGAADMSEVVMQLIADLKRNGTPEQQRSALDKLRELIDARAKDASDDIPPRKVNRESMGYTSKCGNNDEEGPQVDLANPEDLRSSSLRLVAWNTEGRCVRTGKSIPIPDEDTIHHHHNNNEHHATEVGCPNCFQPIYVEVKPIPSHNSESKLSGPPRRAPPRRRKSKYAWVTVMYGHGADYFVGAMVLGWSLRHRGRTQQDMILLHTADVPVEFLDSLGRLWDCREVEYIRNVSTRLFLNFQSSRFKDVFTKLRVLELTEYSKVCLLDSDMLIRDNIDELFELQPPAALVRGTFPPRHGAKVPVTTFWSGHKQVTGINGGCMLLQPSQDVFNCMMDEVSYYNNPAHWPMCGAEQEYVPNTIGVKIFHYSGNLCSPFEFVTDVMIEHGYTVEETIAYVAEIPLIAHREQARQVQLQRELAGEQEAAAAEAAAARDPGNCIASSKRNGGGIATLLHDVPKPDVGIRNAEASDETSNSSSTENNNNNEESSELDFGKCLAYPSKEFPCTNPVRYHYYGTQYSRCCKLDRYIHPSWGPRDAEAVIEWMLAFKELVTEMPQIMDVLHALRKEKQRLFEATQLQSEEEEDPTAAGVAS</sequence>